<evidence type="ECO:0000313" key="2">
    <source>
        <dbReference type="Proteomes" id="UP001066276"/>
    </source>
</evidence>
<reference evidence="1" key="1">
    <citation type="journal article" date="2022" name="bioRxiv">
        <title>Sequencing and chromosome-scale assembly of the giantPleurodeles waltlgenome.</title>
        <authorList>
            <person name="Brown T."/>
            <person name="Elewa A."/>
            <person name="Iarovenko S."/>
            <person name="Subramanian E."/>
            <person name="Araus A.J."/>
            <person name="Petzold A."/>
            <person name="Susuki M."/>
            <person name="Suzuki K.-i.T."/>
            <person name="Hayashi T."/>
            <person name="Toyoda A."/>
            <person name="Oliveira C."/>
            <person name="Osipova E."/>
            <person name="Leigh N.D."/>
            <person name="Simon A."/>
            <person name="Yun M.H."/>
        </authorList>
    </citation>
    <scope>NUCLEOTIDE SEQUENCE</scope>
    <source>
        <strain evidence="1">20211129_DDA</strain>
        <tissue evidence="1">Liver</tissue>
    </source>
</reference>
<dbReference type="Proteomes" id="UP001066276">
    <property type="component" value="Chromosome 9"/>
</dbReference>
<dbReference type="AlphaFoldDB" id="A0AAV7MZQ9"/>
<name>A0AAV7MZQ9_PLEWA</name>
<gene>
    <name evidence="1" type="ORF">NDU88_005181</name>
</gene>
<accession>A0AAV7MZQ9</accession>
<proteinExistence type="predicted"/>
<organism evidence="1 2">
    <name type="scientific">Pleurodeles waltl</name>
    <name type="common">Iberian ribbed newt</name>
    <dbReference type="NCBI Taxonomy" id="8319"/>
    <lineage>
        <taxon>Eukaryota</taxon>
        <taxon>Metazoa</taxon>
        <taxon>Chordata</taxon>
        <taxon>Craniata</taxon>
        <taxon>Vertebrata</taxon>
        <taxon>Euteleostomi</taxon>
        <taxon>Amphibia</taxon>
        <taxon>Batrachia</taxon>
        <taxon>Caudata</taxon>
        <taxon>Salamandroidea</taxon>
        <taxon>Salamandridae</taxon>
        <taxon>Pleurodelinae</taxon>
        <taxon>Pleurodeles</taxon>
    </lineage>
</organism>
<comment type="caution">
    <text evidence="1">The sequence shown here is derived from an EMBL/GenBank/DDBJ whole genome shotgun (WGS) entry which is preliminary data.</text>
</comment>
<keyword evidence="2" id="KW-1185">Reference proteome</keyword>
<dbReference type="EMBL" id="JANPWB010000013">
    <property type="protein sequence ID" value="KAJ1107792.1"/>
    <property type="molecule type" value="Genomic_DNA"/>
</dbReference>
<sequence>MSGRIHHRASELLFGPCDRGFFFHAQSPAATTCLAAKLPVATPERQAHTRQHRTSGPLGSPLLLFSGSFLIWPASSPRLPLGRRKLEEARGRLAAHDPLTPMPRAAKSLRLPLQELPLPSIASAYINCDKHTQQLVPLTRIQAGIQSSLTPCCEYAQRVLFTRKLNTLPR</sequence>
<evidence type="ECO:0000313" key="1">
    <source>
        <dbReference type="EMBL" id="KAJ1107792.1"/>
    </source>
</evidence>
<protein>
    <submittedName>
        <fullName evidence="1">Uncharacterized protein</fullName>
    </submittedName>
</protein>